<accession>A0ACB0YT63</accession>
<keyword evidence="2" id="KW-1185">Reference proteome</keyword>
<comment type="caution">
    <text evidence="1">The sequence shown here is derived from an EMBL/GenBank/DDBJ whole genome shotgun (WGS) entry which is preliminary data.</text>
</comment>
<evidence type="ECO:0000313" key="2">
    <source>
        <dbReference type="Proteomes" id="UP001497535"/>
    </source>
</evidence>
<reference evidence="1" key="1">
    <citation type="submission" date="2023-11" db="EMBL/GenBank/DDBJ databases">
        <authorList>
            <person name="Poullet M."/>
        </authorList>
    </citation>
    <scope>NUCLEOTIDE SEQUENCE</scope>
    <source>
        <strain evidence="1">E1834</strain>
    </source>
</reference>
<sequence length="66" mass="7413">MSGSFSNANTQYIKMPACSLIFFYFLLFSHIGTPFPVLFSLLLKHFRLYIKCLCVADSAKLSVPSS</sequence>
<evidence type="ECO:0000313" key="1">
    <source>
        <dbReference type="EMBL" id="CAK5060680.1"/>
    </source>
</evidence>
<dbReference type="EMBL" id="CAVMJV010000018">
    <property type="protein sequence ID" value="CAK5060680.1"/>
    <property type="molecule type" value="Genomic_DNA"/>
</dbReference>
<gene>
    <name evidence="1" type="ORF">MENTE1834_LOCUS16020</name>
</gene>
<proteinExistence type="predicted"/>
<name>A0ACB0YT63_MELEN</name>
<organism evidence="1 2">
    <name type="scientific">Meloidogyne enterolobii</name>
    <name type="common">Root-knot nematode worm</name>
    <name type="synonym">Meloidogyne mayaguensis</name>
    <dbReference type="NCBI Taxonomy" id="390850"/>
    <lineage>
        <taxon>Eukaryota</taxon>
        <taxon>Metazoa</taxon>
        <taxon>Ecdysozoa</taxon>
        <taxon>Nematoda</taxon>
        <taxon>Chromadorea</taxon>
        <taxon>Rhabditida</taxon>
        <taxon>Tylenchina</taxon>
        <taxon>Tylenchomorpha</taxon>
        <taxon>Tylenchoidea</taxon>
        <taxon>Meloidogynidae</taxon>
        <taxon>Meloidogyninae</taxon>
        <taxon>Meloidogyne</taxon>
    </lineage>
</organism>
<protein>
    <submittedName>
        <fullName evidence="1">Uncharacterized protein</fullName>
    </submittedName>
</protein>
<dbReference type="Proteomes" id="UP001497535">
    <property type="component" value="Unassembled WGS sequence"/>
</dbReference>